<dbReference type="InterPro" id="IPR001296">
    <property type="entry name" value="Glyco_trans_1"/>
</dbReference>
<dbReference type="EMBL" id="BMXI01000018">
    <property type="protein sequence ID" value="GHC65057.1"/>
    <property type="molecule type" value="Genomic_DNA"/>
</dbReference>
<dbReference type="PANTHER" id="PTHR45947">
    <property type="entry name" value="SULFOQUINOVOSYL TRANSFERASE SQD2"/>
    <property type="match status" value="1"/>
</dbReference>
<dbReference type="Proteomes" id="UP000644507">
    <property type="component" value="Unassembled WGS sequence"/>
</dbReference>
<comment type="caution">
    <text evidence="2">The sequence shown here is derived from an EMBL/GenBank/DDBJ whole genome shotgun (WGS) entry which is preliminary data.</text>
</comment>
<dbReference type="PANTHER" id="PTHR45947:SF13">
    <property type="entry name" value="TRANSFERASE"/>
    <property type="match status" value="1"/>
</dbReference>
<keyword evidence="3" id="KW-1185">Reference proteome</keyword>
<proteinExistence type="predicted"/>
<name>A0A918TVB2_9BACT</name>
<evidence type="ECO:0000259" key="1">
    <source>
        <dbReference type="Pfam" id="PF00534"/>
    </source>
</evidence>
<evidence type="ECO:0000313" key="3">
    <source>
        <dbReference type="Proteomes" id="UP000644507"/>
    </source>
</evidence>
<dbReference type="InterPro" id="IPR050194">
    <property type="entry name" value="Glycosyltransferase_grp1"/>
</dbReference>
<evidence type="ECO:0000313" key="2">
    <source>
        <dbReference type="EMBL" id="GHC65057.1"/>
    </source>
</evidence>
<reference evidence="2" key="1">
    <citation type="journal article" date="2014" name="Int. J. Syst. Evol. Microbiol.">
        <title>Complete genome sequence of Corynebacterium casei LMG S-19264T (=DSM 44701T), isolated from a smear-ripened cheese.</title>
        <authorList>
            <consortium name="US DOE Joint Genome Institute (JGI-PGF)"/>
            <person name="Walter F."/>
            <person name="Albersmeier A."/>
            <person name="Kalinowski J."/>
            <person name="Ruckert C."/>
        </authorList>
    </citation>
    <scope>NUCLEOTIDE SEQUENCE</scope>
    <source>
        <strain evidence="2">KCTC 12988</strain>
    </source>
</reference>
<gene>
    <name evidence="2" type="ORF">GCM10007100_36110</name>
</gene>
<dbReference type="Pfam" id="PF00534">
    <property type="entry name" value="Glycos_transf_1"/>
    <property type="match status" value="1"/>
</dbReference>
<organism evidence="2 3">
    <name type="scientific">Roseibacillus persicicus</name>
    <dbReference type="NCBI Taxonomy" id="454148"/>
    <lineage>
        <taxon>Bacteria</taxon>
        <taxon>Pseudomonadati</taxon>
        <taxon>Verrucomicrobiota</taxon>
        <taxon>Verrucomicrobiia</taxon>
        <taxon>Verrucomicrobiales</taxon>
        <taxon>Verrucomicrobiaceae</taxon>
        <taxon>Roseibacillus</taxon>
    </lineage>
</organism>
<reference evidence="2" key="2">
    <citation type="submission" date="2020-09" db="EMBL/GenBank/DDBJ databases">
        <authorList>
            <person name="Sun Q."/>
            <person name="Kim S."/>
        </authorList>
    </citation>
    <scope>NUCLEOTIDE SEQUENCE</scope>
    <source>
        <strain evidence="2">KCTC 12988</strain>
    </source>
</reference>
<dbReference type="GO" id="GO:0016757">
    <property type="term" value="F:glycosyltransferase activity"/>
    <property type="evidence" value="ECO:0007669"/>
    <property type="project" value="InterPro"/>
</dbReference>
<dbReference type="SUPFAM" id="SSF53756">
    <property type="entry name" value="UDP-Glycosyltransferase/glycogen phosphorylase"/>
    <property type="match status" value="1"/>
</dbReference>
<protein>
    <recommendedName>
        <fullName evidence="1">Glycosyl transferase family 1 domain-containing protein</fullName>
    </recommendedName>
</protein>
<sequence>MKERFIEAGLPSEKVVSLRHSWDAKAFSEERADEGYYLFLSRLVSEKGVKTLLEAWKLLSQRLGDRTPQLKIGGTGILEDEVREFAKKNSFVEFLGFVDGEKKSRLIANCRAMLAPSIWWEPLGLVTYEAYESSKPMIAASSGGLTETVTEGVTGFLHEAGDANSLLECVLKLEELAPGERQKLGDRGRAWLLSEASPESWKKSFQDVISEV</sequence>
<dbReference type="Gene3D" id="3.40.50.2000">
    <property type="entry name" value="Glycogen Phosphorylase B"/>
    <property type="match status" value="1"/>
</dbReference>
<accession>A0A918TVB2</accession>
<feature type="domain" description="Glycosyl transferase family 1" evidence="1">
    <location>
        <begin position="25"/>
        <end position="191"/>
    </location>
</feature>
<dbReference type="AlphaFoldDB" id="A0A918TVB2"/>
<dbReference type="CDD" id="cd03801">
    <property type="entry name" value="GT4_PimA-like"/>
    <property type="match status" value="1"/>
</dbReference>